<accession>A0A5N5G1D3</accession>
<dbReference type="PANTHER" id="PTHR42902">
    <property type="entry name" value="MALATE SYNTHASE"/>
    <property type="match status" value="1"/>
</dbReference>
<evidence type="ECO:0000256" key="5">
    <source>
        <dbReference type="ARBA" id="ARBA00022453"/>
    </source>
</evidence>
<evidence type="ECO:0000256" key="4">
    <source>
        <dbReference type="ARBA" id="ARBA00012636"/>
    </source>
</evidence>
<keyword evidence="6" id="KW-0576">Peroxisome</keyword>
<reference evidence="8 9" key="3">
    <citation type="submission" date="2019-11" db="EMBL/GenBank/DDBJ databases">
        <title>A de novo genome assembly of a pear dwarfing rootstock.</title>
        <authorList>
            <person name="Wang F."/>
            <person name="Wang J."/>
            <person name="Li S."/>
            <person name="Zhang Y."/>
            <person name="Fang M."/>
            <person name="Ma L."/>
            <person name="Zhao Y."/>
            <person name="Jiang S."/>
        </authorList>
    </citation>
    <scope>NUCLEOTIDE SEQUENCE [LARGE SCALE GENOMIC DNA]</scope>
    <source>
        <strain evidence="8">S2</strain>
        <tissue evidence="8">Leaf</tissue>
    </source>
</reference>
<dbReference type="InterPro" id="IPR011076">
    <property type="entry name" value="Malate_synth_sf"/>
</dbReference>
<proteinExistence type="inferred from homology"/>
<evidence type="ECO:0000313" key="8">
    <source>
        <dbReference type="EMBL" id="KAB2609186.1"/>
    </source>
</evidence>
<dbReference type="AlphaFoldDB" id="A0A5N5G1D3"/>
<sequence>MRSGRGDEGYDVPYGVEIWGRYDGEEFRNQIKYALKCRKEAHRREAKIWNCVFERAEKMAGIEGGSIRATVLIETLPAVFQMNEILYEPRDHSVDSTVEDGITFSAMSKPSRLTPTVSCQTVFWLA</sequence>
<comment type="pathway">
    <text evidence="2">Carbohydrate metabolism; glyoxylate cycle; (S)-malate from isocitrate: step 2/2.</text>
</comment>
<dbReference type="Gene3D" id="3.20.20.360">
    <property type="entry name" value="Malate synthase, domain 3"/>
    <property type="match status" value="1"/>
</dbReference>
<dbReference type="EMBL" id="SMOL01000553">
    <property type="protein sequence ID" value="KAB2609186.1"/>
    <property type="molecule type" value="Genomic_DNA"/>
</dbReference>
<dbReference type="EC" id="2.3.3.9" evidence="4"/>
<protein>
    <recommendedName>
        <fullName evidence="4">malate synthase</fullName>
        <ecNumber evidence="4">2.3.3.9</ecNumber>
    </recommendedName>
</protein>
<dbReference type="Pfam" id="PF01274">
    <property type="entry name" value="MS_TIM-barrel"/>
    <property type="match status" value="1"/>
</dbReference>
<keyword evidence="9" id="KW-1185">Reference proteome</keyword>
<evidence type="ECO:0000259" key="7">
    <source>
        <dbReference type="Pfam" id="PF01274"/>
    </source>
</evidence>
<dbReference type="PANTHER" id="PTHR42902:SF1">
    <property type="entry name" value="MALATE SYNTHASE 1-RELATED"/>
    <property type="match status" value="1"/>
</dbReference>
<organism evidence="8 9">
    <name type="scientific">Pyrus ussuriensis x Pyrus communis</name>
    <dbReference type="NCBI Taxonomy" id="2448454"/>
    <lineage>
        <taxon>Eukaryota</taxon>
        <taxon>Viridiplantae</taxon>
        <taxon>Streptophyta</taxon>
        <taxon>Embryophyta</taxon>
        <taxon>Tracheophyta</taxon>
        <taxon>Spermatophyta</taxon>
        <taxon>Magnoliopsida</taxon>
        <taxon>eudicotyledons</taxon>
        <taxon>Gunneridae</taxon>
        <taxon>Pentapetalae</taxon>
        <taxon>rosids</taxon>
        <taxon>fabids</taxon>
        <taxon>Rosales</taxon>
        <taxon>Rosaceae</taxon>
        <taxon>Amygdaloideae</taxon>
        <taxon>Maleae</taxon>
        <taxon>Pyrus</taxon>
    </lineage>
</organism>
<dbReference type="GO" id="GO:0009514">
    <property type="term" value="C:glyoxysome"/>
    <property type="evidence" value="ECO:0007669"/>
    <property type="project" value="UniProtKB-SubCell"/>
</dbReference>
<dbReference type="InterPro" id="IPR006252">
    <property type="entry name" value="Malate_synthA"/>
</dbReference>
<name>A0A5N5G1D3_9ROSA</name>
<gene>
    <name evidence="8" type="ORF">D8674_012354</name>
</gene>
<keyword evidence="5" id="KW-0330">Glyoxysome</keyword>
<evidence type="ECO:0000256" key="1">
    <source>
        <dbReference type="ARBA" id="ARBA00004130"/>
    </source>
</evidence>
<reference evidence="9" key="2">
    <citation type="submission" date="2019-10" db="EMBL/GenBank/DDBJ databases">
        <title>A de novo genome assembly of a pear dwarfing rootstock.</title>
        <authorList>
            <person name="Wang F."/>
            <person name="Wang J."/>
            <person name="Li S."/>
            <person name="Zhang Y."/>
            <person name="Fang M."/>
            <person name="Ma L."/>
            <person name="Zhao Y."/>
            <person name="Jiang S."/>
        </authorList>
    </citation>
    <scope>NUCLEOTIDE SEQUENCE [LARGE SCALE GENOMIC DNA]</scope>
</reference>
<dbReference type="GO" id="GO:0006097">
    <property type="term" value="P:glyoxylate cycle"/>
    <property type="evidence" value="ECO:0007669"/>
    <property type="project" value="UniProtKB-UniPathway"/>
</dbReference>
<dbReference type="Proteomes" id="UP000327157">
    <property type="component" value="Chromosome 14"/>
</dbReference>
<comment type="subcellular location">
    <subcellularLocation>
        <location evidence="1">Glyoxysome</location>
    </subcellularLocation>
</comment>
<evidence type="ECO:0000313" key="9">
    <source>
        <dbReference type="Proteomes" id="UP000327157"/>
    </source>
</evidence>
<dbReference type="OrthoDB" id="186072at2759"/>
<dbReference type="GO" id="GO:0004474">
    <property type="term" value="F:malate synthase activity"/>
    <property type="evidence" value="ECO:0007669"/>
    <property type="project" value="UniProtKB-EC"/>
</dbReference>
<evidence type="ECO:0000256" key="6">
    <source>
        <dbReference type="ARBA" id="ARBA00023140"/>
    </source>
</evidence>
<evidence type="ECO:0000256" key="3">
    <source>
        <dbReference type="ARBA" id="ARBA00006394"/>
    </source>
</evidence>
<evidence type="ECO:0000256" key="2">
    <source>
        <dbReference type="ARBA" id="ARBA00004757"/>
    </source>
</evidence>
<feature type="domain" description="Malate synthase TIM barrel" evidence="7">
    <location>
        <begin position="38"/>
        <end position="94"/>
    </location>
</feature>
<comment type="caution">
    <text evidence="8">The sequence shown here is derived from an EMBL/GenBank/DDBJ whole genome shotgun (WGS) entry which is preliminary data.</text>
</comment>
<dbReference type="SUPFAM" id="SSF51645">
    <property type="entry name" value="Malate synthase G"/>
    <property type="match status" value="1"/>
</dbReference>
<dbReference type="InterPro" id="IPR001465">
    <property type="entry name" value="Malate_synthase_TIM"/>
</dbReference>
<dbReference type="UniPathway" id="UPA00703">
    <property type="reaction ID" value="UER00720"/>
</dbReference>
<reference evidence="8 9" key="1">
    <citation type="submission" date="2019-09" db="EMBL/GenBank/DDBJ databases">
        <authorList>
            <person name="Ou C."/>
        </authorList>
    </citation>
    <scope>NUCLEOTIDE SEQUENCE [LARGE SCALE GENOMIC DNA]</scope>
    <source>
        <strain evidence="8">S2</strain>
        <tissue evidence="8">Leaf</tissue>
    </source>
</reference>
<comment type="similarity">
    <text evidence="3">Belongs to the malate synthase family.</text>
</comment>
<dbReference type="InterPro" id="IPR046363">
    <property type="entry name" value="MS_N_TIM-barrel_dom"/>
</dbReference>